<protein>
    <recommendedName>
        <fullName evidence="4 14">Phosphoribosylamine--glycine ligase</fullName>
        <ecNumber evidence="4 14">6.3.4.13</ecNumber>
    </recommendedName>
    <alternativeName>
        <fullName evidence="14">GARS</fullName>
    </alternativeName>
    <alternativeName>
        <fullName evidence="12 14">Glycinamide ribonucleotide synthetase</fullName>
    </alternativeName>
    <alternativeName>
        <fullName evidence="13 14">Phosphoribosylglycinamide synthetase</fullName>
    </alternativeName>
</protein>
<dbReference type="InterPro" id="IPR020561">
    <property type="entry name" value="PRibGlycinamid_synth_ATP-grasp"/>
</dbReference>
<dbReference type="PROSITE" id="PS50975">
    <property type="entry name" value="ATP_GRASP"/>
    <property type="match status" value="1"/>
</dbReference>
<evidence type="ECO:0000259" key="16">
    <source>
        <dbReference type="PROSITE" id="PS50975"/>
    </source>
</evidence>
<dbReference type="PANTHER" id="PTHR43472">
    <property type="entry name" value="PHOSPHORIBOSYLAMINE--GLYCINE LIGASE"/>
    <property type="match status" value="1"/>
</dbReference>
<evidence type="ECO:0000256" key="14">
    <source>
        <dbReference type="HAMAP-Rule" id="MF_00138"/>
    </source>
</evidence>
<evidence type="ECO:0000256" key="11">
    <source>
        <dbReference type="ARBA" id="ARBA00038345"/>
    </source>
</evidence>
<evidence type="ECO:0000256" key="4">
    <source>
        <dbReference type="ARBA" id="ARBA00013255"/>
    </source>
</evidence>
<dbReference type="Gene3D" id="3.90.600.10">
    <property type="entry name" value="Phosphoribosylglycinamide synthetase, C-terminal domain"/>
    <property type="match status" value="1"/>
</dbReference>
<dbReference type="Gene3D" id="3.30.1490.20">
    <property type="entry name" value="ATP-grasp fold, A domain"/>
    <property type="match status" value="1"/>
</dbReference>
<comment type="cofactor">
    <cofactor evidence="1">
        <name>Mn(2+)</name>
        <dbReference type="ChEBI" id="CHEBI:29035"/>
    </cofactor>
</comment>
<dbReference type="GO" id="GO:0005524">
    <property type="term" value="F:ATP binding"/>
    <property type="evidence" value="ECO:0007669"/>
    <property type="project" value="UniProtKB-UniRule"/>
</dbReference>
<dbReference type="Gene3D" id="3.30.470.20">
    <property type="entry name" value="ATP-grasp fold, B domain"/>
    <property type="match status" value="1"/>
</dbReference>
<dbReference type="InterPro" id="IPR016185">
    <property type="entry name" value="PreATP-grasp_dom_sf"/>
</dbReference>
<dbReference type="Pfam" id="PF02843">
    <property type="entry name" value="GARS_C"/>
    <property type="match status" value="1"/>
</dbReference>
<dbReference type="InterPro" id="IPR020562">
    <property type="entry name" value="PRibGlycinamide_synth_N"/>
</dbReference>
<evidence type="ECO:0000256" key="1">
    <source>
        <dbReference type="ARBA" id="ARBA00001936"/>
    </source>
</evidence>
<evidence type="ECO:0000256" key="10">
    <source>
        <dbReference type="ARBA" id="ARBA00023211"/>
    </source>
</evidence>
<dbReference type="InterPro" id="IPR013815">
    <property type="entry name" value="ATP_grasp_subdomain_1"/>
</dbReference>
<dbReference type="SMART" id="SM01209">
    <property type="entry name" value="GARS_A"/>
    <property type="match status" value="1"/>
</dbReference>
<dbReference type="InterPro" id="IPR000115">
    <property type="entry name" value="PRibGlycinamide_synth"/>
</dbReference>
<dbReference type="InterPro" id="IPR011054">
    <property type="entry name" value="Rudment_hybrid_motif"/>
</dbReference>
<evidence type="ECO:0000256" key="5">
    <source>
        <dbReference type="ARBA" id="ARBA00022598"/>
    </source>
</evidence>
<comment type="caution">
    <text evidence="17">The sequence shown here is derived from an EMBL/GenBank/DDBJ whole genome shotgun (WGS) entry which is preliminary data.</text>
</comment>
<sequence>MNILIVGSGGREHALVWKLAQSPRAKKLFAAPGNGGTCALAENIPIAATDIANLLRFAKEKNIGMTIVGPDDPLALGIVDAFRAAGLPIFGPTKLAARIETSKAFAKMFMGFYDVPTAPYRTFIDPEEARAFVQAHPLPVVIKADGLARGKGVFVCKTREDALIALEKLMGSGAKKTSPSAVVIEGWVQGSEISLHAFSDGKMSSAMPISMDHKRLLDLNRGPNTGGMGAVAPIPWILPETAARMNARIIDPILRGLSLELDPFVGCLYPGVMLTENGPIVLEYNARFGDPETQCLMRLLKTDLIDICEACIHGELQNTAIAWSNAYAACVVLASVGYPDTYKNDVPIKGIAHAERVPGVTVFHAGTKRIGGRFHTAGGRVLGVTAVGDSLEIAIQQAYKGISRISFPGMQYRRDIGFRAIYPELTS</sequence>
<organism evidence="17 18">
    <name type="scientific">Candidatus Sungbacteria bacterium RIFCSPHIGHO2_02_FULL_51_29</name>
    <dbReference type="NCBI Taxonomy" id="1802273"/>
    <lineage>
        <taxon>Bacteria</taxon>
        <taxon>Candidatus Sungiibacteriota</taxon>
    </lineage>
</organism>
<evidence type="ECO:0000256" key="6">
    <source>
        <dbReference type="ARBA" id="ARBA00022723"/>
    </source>
</evidence>
<dbReference type="SUPFAM" id="SSF52440">
    <property type="entry name" value="PreATP-grasp domain"/>
    <property type="match status" value="1"/>
</dbReference>
<comment type="cofactor">
    <cofactor evidence="2">
        <name>Mg(2+)</name>
        <dbReference type="ChEBI" id="CHEBI:18420"/>
    </cofactor>
</comment>
<dbReference type="InterPro" id="IPR037123">
    <property type="entry name" value="PRibGlycinamide_synth_C_sf"/>
</dbReference>
<evidence type="ECO:0000256" key="2">
    <source>
        <dbReference type="ARBA" id="ARBA00001946"/>
    </source>
</evidence>
<dbReference type="Gene3D" id="3.40.50.20">
    <property type="match status" value="1"/>
</dbReference>
<dbReference type="Pfam" id="PF01071">
    <property type="entry name" value="GARS_A"/>
    <property type="match status" value="1"/>
</dbReference>
<evidence type="ECO:0000256" key="3">
    <source>
        <dbReference type="ARBA" id="ARBA00005174"/>
    </source>
</evidence>
<dbReference type="Proteomes" id="UP000177811">
    <property type="component" value="Unassembled WGS sequence"/>
</dbReference>
<evidence type="ECO:0000313" key="17">
    <source>
        <dbReference type="EMBL" id="OHA01674.1"/>
    </source>
</evidence>
<proteinExistence type="inferred from homology"/>
<dbReference type="EMBL" id="MHQL01000057">
    <property type="protein sequence ID" value="OHA01674.1"/>
    <property type="molecule type" value="Genomic_DNA"/>
</dbReference>
<evidence type="ECO:0000256" key="8">
    <source>
        <dbReference type="ARBA" id="ARBA00022755"/>
    </source>
</evidence>
<evidence type="ECO:0000256" key="15">
    <source>
        <dbReference type="PROSITE-ProRule" id="PRU00409"/>
    </source>
</evidence>
<comment type="similarity">
    <text evidence="11 14">Belongs to the GARS family.</text>
</comment>
<accession>A0A1G2KQX4</accession>
<dbReference type="InterPro" id="IPR020560">
    <property type="entry name" value="PRibGlycinamide_synth_C-dom"/>
</dbReference>
<dbReference type="HAMAP" id="MF_00138">
    <property type="entry name" value="GARS"/>
    <property type="match status" value="1"/>
</dbReference>
<dbReference type="Pfam" id="PF02844">
    <property type="entry name" value="GARS_N"/>
    <property type="match status" value="1"/>
</dbReference>
<dbReference type="EC" id="6.3.4.13" evidence="4 14"/>
<dbReference type="SUPFAM" id="SSF51246">
    <property type="entry name" value="Rudiment single hybrid motif"/>
    <property type="match status" value="1"/>
</dbReference>
<dbReference type="InterPro" id="IPR011761">
    <property type="entry name" value="ATP-grasp"/>
</dbReference>
<dbReference type="GO" id="GO:0046872">
    <property type="term" value="F:metal ion binding"/>
    <property type="evidence" value="ECO:0007669"/>
    <property type="project" value="UniProtKB-KW"/>
</dbReference>
<keyword evidence="6" id="KW-0479">Metal-binding</keyword>
<dbReference type="GO" id="GO:0006189">
    <property type="term" value="P:'de novo' IMP biosynthetic process"/>
    <property type="evidence" value="ECO:0007669"/>
    <property type="project" value="UniProtKB-UniRule"/>
</dbReference>
<dbReference type="InterPro" id="IPR020559">
    <property type="entry name" value="PRibGlycinamide_synth_CS"/>
</dbReference>
<dbReference type="GO" id="GO:0004637">
    <property type="term" value="F:phosphoribosylamine-glycine ligase activity"/>
    <property type="evidence" value="ECO:0007669"/>
    <property type="project" value="UniProtKB-UniRule"/>
</dbReference>
<dbReference type="SUPFAM" id="SSF56059">
    <property type="entry name" value="Glutathione synthetase ATP-binding domain-like"/>
    <property type="match status" value="1"/>
</dbReference>
<keyword evidence="8 14" id="KW-0658">Purine biosynthesis</keyword>
<dbReference type="AlphaFoldDB" id="A0A1G2KQX4"/>
<dbReference type="GO" id="GO:0009113">
    <property type="term" value="P:purine nucleobase biosynthetic process"/>
    <property type="evidence" value="ECO:0007669"/>
    <property type="project" value="InterPro"/>
</dbReference>
<keyword evidence="5 14" id="KW-0436">Ligase</keyword>
<gene>
    <name evidence="14" type="primary">purD</name>
    <name evidence="17" type="ORF">A3C16_04470</name>
</gene>
<evidence type="ECO:0000313" key="18">
    <source>
        <dbReference type="Proteomes" id="UP000177811"/>
    </source>
</evidence>
<keyword evidence="7 15" id="KW-0547">Nucleotide-binding</keyword>
<dbReference type="NCBIfam" id="TIGR00877">
    <property type="entry name" value="purD"/>
    <property type="match status" value="1"/>
</dbReference>
<dbReference type="FunFam" id="3.40.50.20:FF:000006">
    <property type="entry name" value="Phosphoribosylamine--glycine ligase, chloroplastic"/>
    <property type="match status" value="1"/>
</dbReference>
<comment type="pathway">
    <text evidence="3 14">Purine metabolism; IMP biosynthesis via de novo pathway; N(1)-(5-phospho-D-ribosyl)glycinamide from 5-phospho-alpha-D-ribose 1-diphosphate: step 2/2.</text>
</comment>
<dbReference type="PANTHER" id="PTHR43472:SF1">
    <property type="entry name" value="PHOSPHORIBOSYLAMINE--GLYCINE LIGASE, CHLOROPLASTIC"/>
    <property type="match status" value="1"/>
</dbReference>
<keyword evidence="10" id="KW-0464">Manganese</keyword>
<dbReference type="SMART" id="SM01210">
    <property type="entry name" value="GARS_C"/>
    <property type="match status" value="1"/>
</dbReference>
<dbReference type="PROSITE" id="PS00184">
    <property type="entry name" value="GARS"/>
    <property type="match status" value="1"/>
</dbReference>
<reference evidence="17 18" key="1">
    <citation type="journal article" date="2016" name="Nat. Commun.">
        <title>Thousands of microbial genomes shed light on interconnected biogeochemical processes in an aquifer system.</title>
        <authorList>
            <person name="Anantharaman K."/>
            <person name="Brown C.T."/>
            <person name="Hug L.A."/>
            <person name="Sharon I."/>
            <person name="Castelle C.J."/>
            <person name="Probst A.J."/>
            <person name="Thomas B.C."/>
            <person name="Singh A."/>
            <person name="Wilkins M.J."/>
            <person name="Karaoz U."/>
            <person name="Brodie E.L."/>
            <person name="Williams K.H."/>
            <person name="Hubbard S.S."/>
            <person name="Banfield J.F."/>
        </authorList>
    </citation>
    <scope>NUCLEOTIDE SEQUENCE [LARGE SCALE GENOMIC DNA]</scope>
</reference>
<dbReference type="UniPathway" id="UPA00074">
    <property type="reaction ID" value="UER00125"/>
</dbReference>
<dbReference type="FunFam" id="3.90.600.10:FF:000001">
    <property type="entry name" value="Trifunctional purine biosynthetic protein adenosine-3"/>
    <property type="match status" value="1"/>
</dbReference>
<feature type="domain" description="ATP-grasp" evidence="16">
    <location>
        <begin position="107"/>
        <end position="313"/>
    </location>
</feature>
<name>A0A1G2KQX4_9BACT</name>
<evidence type="ECO:0000256" key="12">
    <source>
        <dbReference type="ARBA" id="ARBA00042242"/>
    </source>
</evidence>
<evidence type="ECO:0000256" key="13">
    <source>
        <dbReference type="ARBA" id="ARBA00042864"/>
    </source>
</evidence>
<comment type="catalytic activity">
    <reaction evidence="14">
        <text>5-phospho-beta-D-ribosylamine + glycine + ATP = N(1)-(5-phospho-beta-D-ribosyl)glycinamide + ADP + phosphate + H(+)</text>
        <dbReference type="Rhea" id="RHEA:17453"/>
        <dbReference type="ChEBI" id="CHEBI:15378"/>
        <dbReference type="ChEBI" id="CHEBI:30616"/>
        <dbReference type="ChEBI" id="CHEBI:43474"/>
        <dbReference type="ChEBI" id="CHEBI:57305"/>
        <dbReference type="ChEBI" id="CHEBI:58681"/>
        <dbReference type="ChEBI" id="CHEBI:143788"/>
        <dbReference type="ChEBI" id="CHEBI:456216"/>
        <dbReference type="EC" id="6.3.4.13"/>
    </reaction>
</comment>
<keyword evidence="9 15" id="KW-0067">ATP-binding</keyword>
<evidence type="ECO:0000256" key="7">
    <source>
        <dbReference type="ARBA" id="ARBA00022741"/>
    </source>
</evidence>
<evidence type="ECO:0000256" key="9">
    <source>
        <dbReference type="ARBA" id="ARBA00022840"/>
    </source>
</evidence>